<dbReference type="GO" id="GO:0006302">
    <property type="term" value="P:double-strand break repair"/>
    <property type="evidence" value="ECO:0007669"/>
    <property type="project" value="InterPro"/>
</dbReference>
<gene>
    <name evidence="3" type="ORF">CH341_04295</name>
</gene>
<dbReference type="Proteomes" id="UP000249130">
    <property type="component" value="Unassembled WGS sequence"/>
</dbReference>
<dbReference type="PANTHER" id="PTHR32114">
    <property type="entry name" value="ABC TRANSPORTER ABCH.3"/>
    <property type="match status" value="1"/>
</dbReference>
<dbReference type="Gene3D" id="3.40.50.300">
    <property type="entry name" value="P-loop containing nucleotide triphosphate hydrolases"/>
    <property type="match status" value="2"/>
</dbReference>
<evidence type="ECO:0000259" key="2">
    <source>
        <dbReference type="Pfam" id="PF13476"/>
    </source>
</evidence>
<evidence type="ECO:0000313" key="4">
    <source>
        <dbReference type="Proteomes" id="UP000249130"/>
    </source>
</evidence>
<name>A0A327L7A8_9BRAD</name>
<feature type="region of interest" description="Disordered" evidence="1">
    <location>
        <begin position="177"/>
        <end position="200"/>
    </location>
</feature>
<feature type="domain" description="Rad50/SbcC-type AAA" evidence="2">
    <location>
        <begin position="123"/>
        <end position="161"/>
    </location>
</feature>
<organism evidence="3 4">
    <name type="scientific">Rhodoplanes roseus</name>
    <dbReference type="NCBI Taxonomy" id="29409"/>
    <lineage>
        <taxon>Bacteria</taxon>
        <taxon>Pseudomonadati</taxon>
        <taxon>Pseudomonadota</taxon>
        <taxon>Alphaproteobacteria</taxon>
        <taxon>Hyphomicrobiales</taxon>
        <taxon>Nitrobacteraceae</taxon>
        <taxon>Rhodoplanes</taxon>
    </lineage>
</organism>
<dbReference type="InterPro" id="IPR027417">
    <property type="entry name" value="P-loop_NTPase"/>
</dbReference>
<dbReference type="RefSeq" id="WP_111417799.1">
    <property type="nucleotide sequence ID" value="NZ_NPEX01000017.1"/>
</dbReference>
<protein>
    <recommendedName>
        <fullName evidence="2">Rad50/SbcC-type AAA domain-containing protein</fullName>
    </recommendedName>
</protein>
<dbReference type="GO" id="GO:0016887">
    <property type="term" value="F:ATP hydrolysis activity"/>
    <property type="evidence" value="ECO:0007669"/>
    <property type="project" value="InterPro"/>
</dbReference>
<dbReference type="InterPro" id="IPR038729">
    <property type="entry name" value="Rad50/SbcC_AAA"/>
</dbReference>
<sequence length="1303" mass="142244">MADFEAKPLHLHSLDSLLADLVSGRAVLVADGQPFTLGDRERSALQWYRERGSSAWKANVIAANGEDFVDAVSKPPPELPVLPARPANANSRRLTLKTVEAHRFAGLHKFGTPDAAPPDYRHDFSSLPTLFEGRNGSGKTSLINAIVWALTGEILRPQREPEKAKDEFECWVQPDREDAEPTAHRLSPVTPMPNTDQYRPDRAWVPADTWVELTFVDQNGAAVPQIRRTQRRSPLGKLTEDEPDLSVLGIDPIAVRIGSVMPALLPLIKVGSESELGRAVSQLTGLSGLVDLADHARRLKKKIADDLRKAKTRELQQADVSYSTAQADLAALVKLHPAIAPSVDIPSPSNDAGIEAVVEQIVQHFEHKKTAAYQSARSILGSNFDPADSALRTNLEQNIGLALDCVKRLSDLPAVSRLNALKALSGEQIDEATAEIATILESGKTLEALARDPSTAARARLYAHIVTWRDEHPDPARDEGTCVVCGSPLAGAIDPVSGRPVLTHIHDVATDAALLSQTLSKWSGGVLGRLLQSLPEPLRPELSVDLPEHPCDLLRTAIVDELFKSDSFGGVLASLQSGTAAAYDRVTAERAPLAEELPIVLPTACRSLEAALKRLDKALRFARWRQDNDILVRKVATSVLGRRPKEGESAESETLVGKLLDLDRTVRAAKPIADALTQCSRLKASLKARRSAEKRLTEYDTAQDALTDLLALGDLADQQVNVLRRLLSTEAAAWRNRIYLGAFPDTAHELVDTAMGRKGEIDLTVRTGGVSAPAQHVTNASALRASLVSFYLAFWEHVLNTRGGLRTMLLDDPQELLDDENRERLATSLGMLVRNGAQLIVTSYDPRFALCMARFAVAGGVIHFEVHPATLLQPVIRTTPPLAEITKRREAHEADKNAEEPARAFVDACRVYLEAKVGDLFDDPAHSEWVMQTPSPTLAPLVARLRTVVSANPQGMFAAHVFRRFVAHPALEDGSPVLILMNKSHHGRRQEIRAADVAQCTDDLATLLELAEQMHEECYRWRRRDAHPDTVRADSPPALTPFINPILRVEVCPDLAAFTQNAPEGETQEIAEPLDRQLLDGKVMFYLRRPYFGFAAPAGALAIAEAVPGPCADRRLVIARHGASVYARRFLRGKDGGAIGLTAETVDPRSKTPKTVFLPETQVSIHQVVGIIFDHDLTLGQGPEEAVEVDAQRVFERVRIAYRVVDESAVPLALNKQIVLGAECIELSSLGNHEGELVALSLDDGSSIFKRVGAVLPDDLSNLRQFESIGGLGVSQVLSVGKDRRGFRRVVAIRKIMGVLYHG</sequence>
<accession>A0A327L7A8</accession>
<proteinExistence type="predicted"/>
<dbReference type="OrthoDB" id="6725102at2"/>
<comment type="caution">
    <text evidence="3">The sequence shown here is derived from an EMBL/GenBank/DDBJ whole genome shotgun (WGS) entry which is preliminary data.</text>
</comment>
<reference evidence="3 4" key="1">
    <citation type="submission" date="2017-07" db="EMBL/GenBank/DDBJ databases">
        <title>Draft Genome Sequences of Select Purple Nonsulfur Bacteria.</title>
        <authorList>
            <person name="Lasarre B."/>
            <person name="Mckinlay J.B."/>
        </authorList>
    </citation>
    <scope>NUCLEOTIDE SEQUENCE [LARGE SCALE GENOMIC DNA]</scope>
    <source>
        <strain evidence="3 4">DSM 5909</strain>
    </source>
</reference>
<evidence type="ECO:0000313" key="3">
    <source>
        <dbReference type="EMBL" id="RAI45382.1"/>
    </source>
</evidence>
<dbReference type="SUPFAM" id="SSF52540">
    <property type="entry name" value="P-loop containing nucleoside triphosphate hydrolases"/>
    <property type="match status" value="1"/>
</dbReference>
<dbReference type="PANTHER" id="PTHR32114:SF2">
    <property type="entry name" value="ABC TRANSPORTER ABCH.3"/>
    <property type="match status" value="1"/>
</dbReference>
<dbReference type="EMBL" id="NPEX01000017">
    <property type="protein sequence ID" value="RAI45382.1"/>
    <property type="molecule type" value="Genomic_DNA"/>
</dbReference>
<keyword evidence="4" id="KW-1185">Reference proteome</keyword>
<evidence type="ECO:0000256" key="1">
    <source>
        <dbReference type="SAM" id="MobiDB-lite"/>
    </source>
</evidence>
<dbReference type="Pfam" id="PF13476">
    <property type="entry name" value="AAA_23"/>
    <property type="match status" value="1"/>
</dbReference>